<dbReference type="EMBL" id="JACHJY010000016">
    <property type="protein sequence ID" value="MBB4987000.1"/>
    <property type="molecule type" value="Genomic_DNA"/>
</dbReference>
<gene>
    <name evidence="1" type="ORF">GGE06_007972</name>
</gene>
<dbReference type="AlphaFoldDB" id="A0A7W7UB57"/>
<dbReference type="InterPro" id="IPR035944">
    <property type="entry name" value="YfbM-like_sf"/>
</dbReference>
<name>A0A7W7UB57_9ACTN</name>
<comment type="caution">
    <text evidence="1">The sequence shown here is derived from an EMBL/GenBank/DDBJ whole genome shotgun (WGS) entry which is preliminary data.</text>
</comment>
<evidence type="ECO:0000313" key="2">
    <source>
        <dbReference type="Proteomes" id="UP000582643"/>
    </source>
</evidence>
<sequence>MSIHLHFRAVAESEIRDDHTWLAAFMAEAWDRHAEEYAAGVTDSISKSWDSVNELYTAADVAGTGAEGPWTLPIYGGRPVAHSPEADLGNPPMMYMDPPEVSRAADFLAGVSFDELWTAVGRGLWGGGPDEALFRQCHLEHHESLRGFYGRAASAGHAVIKVVWA</sequence>
<dbReference type="Pfam" id="PF08974">
    <property type="entry name" value="DUF1877"/>
    <property type="match status" value="1"/>
</dbReference>
<evidence type="ECO:0008006" key="3">
    <source>
        <dbReference type="Google" id="ProtNLM"/>
    </source>
</evidence>
<reference evidence="1 2" key="1">
    <citation type="submission" date="2020-08" db="EMBL/GenBank/DDBJ databases">
        <title>Genomic Encyclopedia of Type Strains, Phase III (KMG-III): the genomes of soil and plant-associated and newly described type strains.</title>
        <authorList>
            <person name="Whitman W."/>
        </authorList>
    </citation>
    <scope>NUCLEOTIDE SEQUENCE [LARGE SCALE GENOMIC DNA]</scope>
    <source>
        <strain evidence="1 2">SFB5A</strain>
    </source>
</reference>
<dbReference type="RefSeq" id="WP_116157750.1">
    <property type="nucleotide sequence ID" value="NZ_JACHJY010000016.1"/>
</dbReference>
<dbReference type="SUPFAM" id="SSF111069">
    <property type="entry name" value="Hypothetical protein yfbM"/>
    <property type="match status" value="1"/>
</dbReference>
<dbReference type="Proteomes" id="UP000582643">
    <property type="component" value="Unassembled WGS sequence"/>
</dbReference>
<keyword evidence="2" id="KW-1185">Reference proteome</keyword>
<organism evidence="1 2">
    <name type="scientific">Streptomyces nymphaeiformis</name>
    <dbReference type="NCBI Taxonomy" id="2663842"/>
    <lineage>
        <taxon>Bacteria</taxon>
        <taxon>Bacillati</taxon>
        <taxon>Actinomycetota</taxon>
        <taxon>Actinomycetes</taxon>
        <taxon>Kitasatosporales</taxon>
        <taxon>Streptomycetaceae</taxon>
        <taxon>Streptomyces</taxon>
    </lineage>
</organism>
<dbReference type="Gene3D" id="3.40.1760.10">
    <property type="entry name" value="YfbM-like super family"/>
    <property type="match status" value="1"/>
</dbReference>
<protein>
    <recommendedName>
        <fullName evidence="3">DUF1877 family protein</fullName>
    </recommendedName>
</protein>
<dbReference type="InterPro" id="IPR015068">
    <property type="entry name" value="DUF1877"/>
</dbReference>
<proteinExistence type="predicted"/>
<evidence type="ECO:0000313" key="1">
    <source>
        <dbReference type="EMBL" id="MBB4987000.1"/>
    </source>
</evidence>
<accession>A0A7W7UB57</accession>